<name>A0ABS9VL63_9SPHN</name>
<sequence length="159" mass="18009">MLKRGVVTAFLVLAVAAPAAAQEKKPPYWASIASGEAMMRTGPGRNYPGTWLYKRRDLPIRVVKTYPNWRLIEDPEGTRGWMLVSLLSDRRTAIVKQGDPRPLYSKPDESSPVRYRAEVGVVGRIDHCRNNWCRIEIGKREGYIHTSEIWGVSEGEVID</sequence>
<proteinExistence type="predicted"/>
<evidence type="ECO:0000313" key="3">
    <source>
        <dbReference type="Proteomes" id="UP001203058"/>
    </source>
</evidence>
<keyword evidence="1" id="KW-0732">Signal</keyword>
<feature type="chain" id="PRO_5045169348" evidence="1">
    <location>
        <begin position="22"/>
        <end position="159"/>
    </location>
</feature>
<dbReference type="EMBL" id="JAKZHW010000001">
    <property type="protein sequence ID" value="MCH8615712.1"/>
    <property type="molecule type" value="Genomic_DNA"/>
</dbReference>
<evidence type="ECO:0000313" key="2">
    <source>
        <dbReference type="EMBL" id="MCH8615712.1"/>
    </source>
</evidence>
<feature type="signal peptide" evidence="1">
    <location>
        <begin position="1"/>
        <end position="21"/>
    </location>
</feature>
<dbReference type="Proteomes" id="UP001203058">
    <property type="component" value="Unassembled WGS sequence"/>
</dbReference>
<reference evidence="2 3" key="1">
    <citation type="submission" date="2022-03" db="EMBL/GenBank/DDBJ databases">
        <authorList>
            <person name="Jo J.-H."/>
            <person name="Im W.-T."/>
        </authorList>
    </citation>
    <scope>NUCLEOTIDE SEQUENCE [LARGE SCALE GENOMIC DNA]</scope>
    <source>
        <strain evidence="2 3">SM33</strain>
    </source>
</reference>
<gene>
    <name evidence="2" type="ORF">LZ016_06310</name>
</gene>
<comment type="caution">
    <text evidence="2">The sequence shown here is derived from an EMBL/GenBank/DDBJ whole genome shotgun (WGS) entry which is preliminary data.</text>
</comment>
<dbReference type="InterPro" id="IPR010466">
    <property type="entry name" value="DUF1058"/>
</dbReference>
<accession>A0ABS9VL63</accession>
<dbReference type="RefSeq" id="WP_241446556.1">
    <property type="nucleotide sequence ID" value="NZ_JAKZHW010000001.1"/>
</dbReference>
<dbReference type="Pfam" id="PF06347">
    <property type="entry name" value="SH3_4"/>
    <property type="match status" value="2"/>
</dbReference>
<protein>
    <submittedName>
        <fullName evidence="2">SH3 domain-containing protein</fullName>
    </submittedName>
</protein>
<evidence type="ECO:0000256" key="1">
    <source>
        <dbReference type="SAM" id="SignalP"/>
    </source>
</evidence>
<keyword evidence="3" id="KW-1185">Reference proteome</keyword>
<organism evidence="2 3">
    <name type="scientific">Sphingomonas telluris</name>
    <dbReference type="NCBI Taxonomy" id="2907998"/>
    <lineage>
        <taxon>Bacteria</taxon>
        <taxon>Pseudomonadati</taxon>
        <taxon>Pseudomonadota</taxon>
        <taxon>Alphaproteobacteria</taxon>
        <taxon>Sphingomonadales</taxon>
        <taxon>Sphingomonadaceae</taxon>
        <taxon>Sphingomonas</taxon>
    </lineage>
</organism>